<dbReference type="PANTHER" id="PTHR16128">
    <property type="entry name" value="FAD/NAD(P)-BINDING OXIDOREDUCTASE FAMILY PROTEIN"/>
    <property type="match status" value="1"/>
</dbReference>
<organism evidence="2 3">
    <name type="scientific">Brevundimonas subvibrioides</name>
    <dbReference type="NCBI Taxonomy" id="74313"/>
    <lineage>
        <taxon>Bacteria</taxon>
        <taxon>Pseudomonadati</taxon>
        <taxon>Pseudomonadota</taxon>
        <taxon>Alphaproteobacteria</taxon>
        <taxon>Caulobacterales</taxon>
        <taxon>Caulobacteraceae</taxon>
        <taxon>Brevundimonas</taxon>
    </lineage>
</organism>
<dbReference type="PANTHER" id="PTHR16128:SF5">
    <property type="entry name" value="FAD_NAD(P)-BINDING OXIDOREDUCTASE FAMILY PROTEIN"/>
    <property type="match status" value="1"/>
</dbReference>
<reference evidence="2 3" key="1">
    <citation type="submission" date="2017-03" db="EMBL/GenBank/DDBJ databases">
        <title>Lifting the veil on microbial sulfur biogeochemistry in mining wastewaters.</title>
        <authorList>
            <person name="Kantor R.S."/>
            <person name="Colenbrander Nelson T."/>
            <person name="Marshall S."/>
            <person name="Bennett D."/>
            <person name="Apte S."/>
            <person name="Camacho D."/>
            <person name="Thomas B.C."/>
            <person name="Warren L.A."/>
            <person name="Banfield J.F."/>
        </authorList>
    </citation>
    <scope>NUCLEOTIDE SEQUENCE [LARGE SCALE GENOMIC DNA]</scope>
    <source>
        <strain evidence="2">32-68-21</strain>
    </source>
</reference>
<accession>A0A258HNK9</accession>
<dbReference type="InterPro" id="IPR036188">
    <property type="entry name" value="FAD/NAD-bd_sf"/>
</dbReference>
<dbReference type="Pfam" id="PF13450">
    <property type="entry name" value="NAD_binding_8"/>
    <property type="match status" value="1"/>
</dbReference>
<dbReference type="AlphaFoldDB" id="A0A258HNK9"/>
<evidence type="ECO:0000313" key="3">
    <source>
        <dbReference type="Proteomes" id="UP000216147"/>
    </source>
</evidence>
<evidence type="ECO:0000259" key="1">
    <source>
        <dbReference type="Pfam" id="PF01593"/>
    </source>
</evidence>
<comment type="caution">
    <text evidence="2">The sequence shown here is derived from an EMBL/GenBank/DDBJ whole genome shotgun (WGS) entry which is preliminary data.</text>
</comment>
<dbReference type="Gene3D" id="3.90.660.10">
    <property type="match status" value="1"/>
</dbReference>
<evidence type="ECO:0000313" key="2">
    <source>
        <dbReference type="EMBL" id="OYX57898.1"/>
    </source>
</evidence>
<sequence>MRVCVIGAGMAGMACGQALRDVGHTVTLIDKGRGAGGRMATRRLATPLGEVSFDHGAQYFTARDADFRNQVQRWASDGHVSRWTAVSEDAWVGAPGMNAPLNAMATDLDVMWSVRVTRISRTSTGWTVSADSSPVLTVDAVVVAIPAEQAADLLTPIVPEMAAMARGVPSSPCWTLMLAFGDRLPGDLDWLRGDDDSALGWAARNSAKPGRGPIEAWVVQAGGEWSARNLDMPKDEVEAGLTDALSYRLGAALPAPIACSSHRWLYARAGRGGLDALWDADLKLGVCGDWLTGPRVEAAWTSGTRLAARMTGDAEVERHRR</sequence>
<proteinExistence type="predicted"/>
<gene>
    <name evidence="2" type="ORF">B7Y86_05275</name>
</gene>
<dbReference type="GO" id="GO:0016491">
    <property type="term" value="F:oxidoreductase activity"/>
    <property type="evidence" value="ECO:0007669"/>
    <property type="project" value="InterPro"/>
</dbReference>
<feature type="domain" description="Amine oxidase" evidence="1">
    <location>
        <begin position="88"/>
        <end position="310"/>
    </location>
</feature>
<protein>
    <recommendedName>
        <fullName evidence="1">Amine oxidase domain-containing protein</fullName>
    </recommendedName>
</protein>
<dbReference type="Gene3D" id="3.50.50.60">
    <property type="entry name" value="FAD/NAD(P)-binding domain"/>
    <property type="match status" value="1"/>
</dbReference>
<name>A0A258HNK9_9CAUL</name>
<dbReference type="SUPFAM" id="SSF51905">
    <property type="entry name" value="FAD/NAD(P)-binding domain"/>
    <property type="match status" value="1"/>
</dbReference>
<dbReference type="Proteomes" id="UP000216147">
    <property type="component" value="Unassembled WGS sequence"/>
</dbReference>
<dbReference type="PROSITE" id="PS51257">
    <property type="entry name" value="PROKAR_LIPOPROTEIN"/>
    <property type="match status" value="1"/>
</dbReference>
<dbReference type="EMBL" id="NCEQ01000004">
    <property type="protein sequence ID" value="OYX57898.1"/>
    <property type="molecule type" value="Genomic_DNA"/>
</dbReference>
<dbReference type="InterPro" id="IPR002937">
    <property type="entry name" value="Amino_oxidase"/>
</dbReference>
<dbReference type="Pfam" id="PF01593">
    <property type="entry name" value="Amino_oxidase"/>
    <property type="match status" value="1"/>
</dbReference>